<feature type="transmembrane region" description="Helical" evidence="6">
    <location>
        <begin position="176"/>
        <end position="192"/>
    </location>
</feature>
<evidence type="ECO:0000256" key="4">
    <source>
        <dbReference type="ARBA" id="ARBA00022989"/>
    </source>
</evidence>
<feature type="non-terminal residue" evidence="7">
    <location>
        <position position="206"/>
    </location>
</feature>
<keyword evidence="4 6" id="KW-1133">Transmembrane helix</keyword>
<keyword evidence="1" id="KW-1003">Cell membrane</keyword>
<evidence type="ECO:0000256" key="6">
    <source>
        <dbReference type="SAM" id="Phobius"/>
    </source>
</evidence>
<feature type="transmembrane region" description="Helical" evidence="6">
    <location>
        <begin position="17"/>
        <end position="36"/>
    </location>
</feature>
<evidence type="ECO:0008006" key="8">
    <source>
        <dbReference type="Google" id="ProtNLM"/>
    </source>
</evidence>
<keyword evidence="5 6" id="KW-0472">Membrane</keyword>
<dbReference type="InterPro" id="IPR001640">
    <property type="entry name" value="Lgt"/>
</dbReference>
<evidence type="ECO:0000313" key="7">
    <source>
        <dbReference type="EMBL" id="GAI05814.1"/>
    </source>
</evidence>
<feature type="transmembrane region" description="Helical" evidence="6">
    <location>
        <begin position="48"/>
        <end position="66"/>
    </location>
</feature>
<dbReference type="AlphaFoldDB" id="X1MHG7"/>
<keyword evidence="3 6" id="KW-0812">Transmembrane</keyword>
<evidence type="ECO:0000256" key="2">
    <source>
        <dbReference type="ARBA" id="ARBA00022679"/>
    </source>
</evidence>
<comment type="caution">
    <text evidence="7">The sequence shown here is derived from an EMBL/GenBank/DDBJ whole genome shotgun (WGS) entry which is preliminary data.</text>
</comment>
<dbReference type="GO" id="GO:0008961">
    <property type="term" value="F:phosphatidylglycerol-prolipoprotein diacylglyceryl transferase activity"/>
    <property type="evidence" value="ECO:0007669"/>
    <property type="project" value="InterPro"/>
</dbReference>
<evidence type="ECO:0000256" key="1">
    <source>
        <dbReference type="ARBA" id="ARBA00022475"/>
    </source>
</evidence>
<accession>X1MHG7</accession>
<dbReference type="PANTHER" id="PTHR30589:SF0">
    <property type="entry name" value="PHOSPHATIDYLGLYCEROL--PROLIPOPROTEIN DIACYLGLYCERYL TRANSFERASE"/>
    <property type="match status" value="1"/>
</dbReference>
<evidence type="ECO:0000256" key="3">
    <source>
        <dbReference type="ARBA" id="ARBA00022692"/>
    </source>
</evidence>
<reference evidence="7" key="1">
    <citation type="journal article" date="2014" name="Front. Microbiol.">
        <title>High frequency of phylogenetically diverse reductive dehalogenase-homologous genes in deep subseafloor sedimentary metagenomes.</title>
        <authorList>
            <person name="Kawai M."/>
            <person name="Futagami T."/>
            <person name="Toyoda A."/>
            <person name="Takaki Y."/>
            <person name="Nishi S."/>
            <person name="Hori S."/>
            <person name="Arai W."/>
            <person name="Tsubouchi T."/>
            <person name="Morono Y."/>
            <person name="Uchiyama I."/>
            <person name="Ito T."/>
            <person name="Fujiyama A."/>
            <person name="Inagaki F."/>
            <person name="Takami H."/>
        </authorList>
    </citation>
    <scope>NUCLEOTIDE SEQUENCE</scope>
    <source>
        <strain evidence="7">Expedition CK06-06</strain>
    </source>
</reference>
<dbReference type="EMBL" id="BARV01011269">
    <property type="protein sequence ID" value="GAI05814.1"/>
    <property type="molecule type" value="Genomic_DNA"/>
</dbReference>
<keyword evidence="2" id="KW-0808">Transferase</keyword>
<gene>
    <name evidence="7" type="ORF">S06H3_21450</name>
</gene>
<proteinExistence type="predicted"/>
<protein>
    <recommendedName>
        <fullName evidence="8">Prolipoprotein diacylglyceryl transferase</fullName>
    </recommendedName>
</protein>
<dbReference type="Pfam" id="PF01790">
    <property type="entry name" value="LGT"/>
    <property type="match status" value="1"/>
</dbReference>
<sequence length="206" mass="23230">MIPYFCFDKIIIGPVTIYTWGIFVALAFLIGYLFVLRQAKKEKIDTKIIHYLFIWVLLGGMIGGKLLGQGGLTLFGGVFGVLIAAILYFKLTKTDFKLFWRIADLTAFIAPISIAIGRIGCSLINDHQGAETSLPWGIVWPDGLIRHPVAEYLIISALIIFLILKFLKPKLKKPGQLFFSFLFLYSFSRFFLDFTRSTGTPLSDPH</sequence>
<evidence type="ECO:0000256" key="5">
    <source>
        <dbReference type="ARBA" id="ARBA00023136"/>
    </source>
</evidence>
<dbReference type="PANTHER" id="PTHR30589">
    <property type="entry name" value="PROLIPOPROTEIN DIACYLGLYCERYL TRANSFERASE"/>
    <property type="match status" value="1"/>
</dbReference>
<organism evidence="7">
    <name type="scientific">marine sediment metagenome</name>
    <dbReference type="NCBI Taxonomy" id="412755"/>
    <lineage>
        <taxon>unclassified sequences</taxon>
        <taxon>metagenomes</taxon>
        <taxon>ecological metagenomes</taxon>
    </lineage>
</organism>
<feature type="transmembrane region" description="Helical" evidence="6">
    <location>
        <begin position="103"/>
        <end position="125"/>
    </location>
</feature>
<name>X1MHG7_9ZZZZ</name>
<feature type="transmembrane region" description="Helical" evidence="6">
    <location>
        <begin position="145"/>
        <end position="164"/>
    </location>
</feature>
<dbReference type="GO" id="GO:0042158">
    <property type="term" value="P:lipoprotein biosynthetic process"/>
    <property type="evidence" value="ECO:0007669"/>
    <property type="project" value="InterPro"/>
</dbReference>
<dbReference type="GO" id="GO:0005886">
    <property type="term" value="C:plasma membrane"/>
    <property type="evidence" value="ECO:0007669"/>
    <property type="project" value="InterPro"/>
</dbReference>
<feature type="transmembrane region" description="Helical" evidence="6">
    <location>
        <begin position="72"/>
        <end position="91"/>
    </location>
</feature>